<dbReference type="Pfam" id="PF09285">
    <property type="entry name" value="Elong-fact-P_C"/>
    <property type="match status" value="1"/>
</dbReference>
<dbReference type="CDD" id="cd05794">
    <property type="entry name" value="S1_EF-P_repeat_2"/>
    <property type="match status" value="1"/>
</dbReference>
<dbReference type="GO" id="GO:0005829">
    <property type="term" value="C:cytosol"/>
    <property type="evidence" value="ECO:0007669"/>
    <property type="project" value="UniProtKB-ARBA"/>
</dbReference>
<organism evidence="3 4">
    <name type="scientific">Candidatus Campbellbacteria bacterium CG22_combo_CG10-13_8_21_14_all_36_13</name>
    <dbReference type="NCBI Taxonomy" id="1974529"/>
    <lineage>
        <taxon>Bacteria</taxon>
        <taxon>Candidatus Campbelliibacteriota</taxon>
    </lineage>
</organism>
<dbReference type="SUPFAM" id="SSF50104">
    <property type="entry name" value="Translation proteins SH3-like domain"/>
    <property type="match status" value="1"/>
</dbReference>
<sequence length="186" mass="21016">MLAYNEIKQKKVIVYEGEPYEVLSSHVFRKQQRKPVNATKLKNLISGKVTEYSFHQSESVEEAELNKKNLKYLYRKGNEVWLCEENNPAERLSVPYDQIQNELNYTRVNDLVTALIYDDEIIGFSTPLKVVLEVKDAPPNIKGNTSSGGNKVVTLETGAKVTTPLFIEAGDKIEVNTETGEYTGRA</sequence>
<reference evidence="3 4" key="1">
    <citation type="submission" date="2017-09" db="EMBL/GenBank/DDBJ databases">
        <title>Depth-based differentiation of microbial function through sediment-hosted aquifers and enrichment of novel symbionts in the deep terrestrial subsurface.</title>
        <authorList>
            <person name="Probst A.J."/>
            <person name="Ladd B."/>
            <person name="Jarett J.K."/>
            <person name="Geller-Mcgrath D.E."/>
            <person name="Sieber C.M."/>
            <person name="Emerson J.B."/>
            <person name="Anantharaman K."/>
            <person name="Thomas B.C."/>
            <person name="Malmstrom R."/>
            <person name="Stieglmeier M."/>
            <person name="Klingl A."/>
            <person name="Woyke T."/>
            <person name="Ryan C.M."/>
            <person name="Banfield J.F."/>
        </authorList>
    </citation>
    <scope>NUCLEOTIDE SEQUENCE [LARGE SCALE GENOMIC DNA]</scope>
    <source>
        <strain evidence="3">CG22_combo_CG10-13_8_21_14_all_36_13</strain>
    </source>
</reference>
<dbReference type="Proteomes" id="UP000231143">
    <property type="component" value="Unassembled WGS sequence"/>
</dbReference>
<dbReference type="PANTHER" id="PTHR30053">
    <property type="entry name" value="ELONGATION FACTOR P"/>
    <property type="match status" value="1"/>
</dbReference>
<evidence type="ECO:0000313" key="3">
    <source>
        <dbReference type="EMBL" id="PIP87376.1"/>
    </source>
</evidence>
<evidence type="ECO:0000313" key="4">
    <source>
        <dbReference type="Proteomes" id="UP000231143"/>
    </source>
</evidence>
<protein>
    <recommendedName>
        <fullName evidence="2">Elongation factor P C-terminal domain-containing protein</fullName>
    </recommendedName>
</protein>
<accession>A0A2H0DYX1</accession>
<evidence type="ECO:0000259" key="2">
    <source>
        <dbReference type="SMART" id="SM00841"/>
    </source>
</evidence>
<evidence type="ECO:0000256" key="1">
    <source>
        <dbReference type="ARBA" id="ARBA00009479"/>
    </source>
</evidence>
<dbReference type="InterPro" id="IPR020599">
    <property type="entry name" value="Transl_elong_fac_P/YeiP"/>
</dbReference>
<dbReference type="InterPro" id="IPR013185">
    <property type="entry name" value="Transl_elong_KOW-like"/>
</dbReference>
<dbReference type="Pfam" id="PF08207">
    <property type="entry name" value="EFP_N"/>
    <property type="match status" value="1"/>
</dbReference>
<name>A0A2H0DYX1_9BACT</name>
<dbReference type="GO" id="GO:0003746">
    <property type="term" value="F:translation elongation factor activity"/>
    <property type="evidence" value="ECO:0007669"/>
    <property type="project" value="TreeGrafter"/>
</dbReference>
<dbReference type="SUPFAM" id="SSF50249">
    <property type="entry name" value="Nucleic acid-binding proteins"/>
    <property type="match status" value="1"/>
</dbReference>
<dbReference type="FunFam" id="2.40.50.140:FF:000004">
    <property type="entry name" value="Elongation factor P"/>
    <property type="match status" value="1"/>
</dbReference>
<dbReference type="EMBL" id="PCTT01000008">
    <property type="protein sequence ID" value="PIP87376.1"/>
    <property type="molecule type" value="Genomic_DNA"/>
</dbReference>
<proteinExistence type="inferred from homology"/>
<dbReference type="SMART" id="SM00841">
    <property type="entry name" value="Elong-fact-P_C"/>
    <property type="match status" value="1"/>
</dbReference>
<dbReference type="AlphaFoldDB" id="A0A2H0DYX1"/>
<dbReference type="Gene3D" id="2.40.50.140">
    <property type="entry name" value="Nucleic acid-binding proteins"/>
    <property type="match status" value="2"/>
</dbReference>
<dbReference type="InterPro" id="IPR008991">
    <property type="entry name" value="Translation_prot_SH3-like_sf"/>
</dbReference>
<dbReference type="InterPro" id="IPR015365">
    <property type="entry name" value="Elong-fact-P_C"/>
</dbReference>
<feature type="domain" description="Elongation factor P C-terminal" evidence="2">
    <location>
        <begin position="130"/>
        <end position="185"/>
    </location>
</feature>
<dbReference type="InterPro" id="IPR012340">
    <property type="entry name" value="NA-bd_OB-fold"/>
</dbReference>
<dbReference type="PANTHER" id="PTHR30053:SF14">
    <property type="entry name" value="TRANSLATION ELONGATION FACTOR KOW-LIKE DOMAIN-CONTAINING PROTEIN"/>
    <property type="match status" value="1"/>
</dbReference>
<gene>
    <name evidence="3" type="ORF">COW81_00675</name>
</gene>
<dbReference type="PIRSF" id="PIRSF005901">
    <property type="entry name" value="EF-P"/>
    <property type="match status" value="1"/>
</dbReference>
<dbReference type="GO" id="GO:0043043">
    <property type="term" value="P:peptide biosynthetic process"/>
    <property type="evidence" value="ECO:0007669"/>
    <property type="project" value="InterPro"/>
</dbReference>
<comment type="caution">
    <text evidence="3">The sequence shown here is derived from an EMBL/GenBank/DDBJ whole genome shotgun (WGS) entry which is preliminary data.</text>
</comment>
<dbReference type="InterPro" id="IPR014722">
    <property type="entry name" value="Rib_uL2_dom2"/>
</dbReference>
<comment type="similarity">
    <text evidence="1">Belongs to the elongation factor P family.</text>
</comment>
<dbReference type="Gene3D" id="2.30.30.30">
    <property type="match status" value="1"/>
</dbReference>